<dbReference type="Proteomes" id="UP001183643">
    <property type="component" value="Unassembled WGS sequence"/>
</dbReference>
<dbReference type="AlphaFoldDB" id="A0AAE3YKD4"/>
<proteinExistence type="predicted"/>
<feature type="region of interest" description="Disordered" evidence="1">
    <location>
        <begin position="25"/>
        <end position="49"/>
    </location>
</feature>
<accession>A0AAE3YKD4</accession>
<reference evidence="2" key="1">
    <citation type="submission" date="2023-07" db="EMBL/GenBank/DDBJ databases">
        <title>Sequencing the genomes of 1000 actinobacteria strains.</title>
        <authorList>
            <person name="Klenk H.-P."/>
        </authorList>
    </citation>
    <scope>NUCLEOTIDE SEQUENCE</scope>
    <source>
        <strain evidence="2">DSM 44707</strain>
    </source>
</reference>
<dbReference type="EMBL" id="JAVDYB010000001">
    <property type="protein sequence ID" value="MDR7273901.1"/>
    <property type="molecule type" value="Genomic_DNA"/>
</dbReference>
<protein>
    <submittedName>
        <fullName evidence="2">Uncharacterized protein</fullName>
    </submittedName>
</protein>
<evidence type="ECO:0000313" key="2">
    <source>
        <dbReference type="EMBL" id="MDR7273901.1"/>
    </source>
</evidence>
<dbReference type="RefSeq" id="WP_310362922.1">
    <property type="nucleotide sequence ID" value="NZ_JAVDYB010000001.1"/>
</dbReference>
<feature type="compositionally biased region" description="Low complexity" evidence="1">
    <location>
        <begin position="37"/>
        <end position="49"/>
    </location>
</feature>
<evidence type="ECO:0000256" key="1">
    <source>
        <dbReference type="SAM" id="MobiDB-lite"/>
    </source>
</evidence>
<name>A0AAE3YKD4_9ACTN</name>
<keyword evidence="3" id="KW-1185">Reference proteome</keyword>
<organism evidence="2 3">
    <name type="scientific">Catenuloplanes atrovinosus</name>
    <dbReference type="NCBI Taxonomy" id="137266"/>
    <lineage>
        <taxon>Bacteria</taxon>
        <taxon>Bacillati</taxon>
        <taxon>Actinomycetota</taxon>
        <taxon>Actinomycetes</taxon>
        <taxon>Micromonosporales</taxon>
        <taxon>Micromonosporaceae</taxon>
        <taxon>Catenuloplanes</taxon>
    </lineage>
</organism>
<comment type="caution">
    <text evidence="2">The sequence shown here is derived from an EMBL/GenBank/DDBJ whole genome shotgun (WGS) entry which is preliminary data.</text>
</comment>
<sequence length="49" mass="5715">MARIVDRIQTFLRSPAGRKAVERAQRELAKPQTQQKLRGLLTRLSGRRR</sequence>
<gene>
    <name evidence="2" type="ORF">J2S41_000679</name>
</gene>
<evidence type="ECO:0000313" key="3">
    <source>
        <dbReference type="Proteomes" id="UP001183643"/>
    </source>
</evidence>